<dbReference type="STRING" id="1122185.N792_11110"/>
<dbReference type="Pfam" id="PF09850">
    <property type="entry name" value="DotU"/>
    <property type="match status" value="1"/>
</dbReference>
<sequence>MNYPNPPVPQRLPSLSPGPFPDAAIDGATAQPRNLLELMADGFYLLMLLKRGQLPGSEAAFVTSVQHFLDGVERGAIKLAIPSEDVYAARYAFCAAVDEAMLGQPSGLREAWECNPLQLRLFGEHLAGEHFFDRLEQLRAQGAPRLPSLEVYHYCLLLGFEGRYRLEGPEKLGYLIARLGDEIVYLKGRRTGFAPHWAPPDRITHALRRVMPLWAPAAVLAMVGAGAYFSLHALLERDTRQQLATYHEVVQLPAKTAHLTITLP</sequence>
<protein>
    <submittedName>
        <fullName evidence="3">Type VI secretion system protein ImpK</fullName>
    </submittedName>
</protein>
<evidence type="ECO:0000313" key="3">
    <source>
        <dbReference type="EMBL" id="KGM51288.1"/>
    </source>
</evidence>
<dbReference type="PANTHER" id="PTHR38033">
    <property type="entry name" value="MEMBRANE PROTEIN-RELATED"/>
    <property type="match status" value="1"/>
</dbReference>
<accession>A0A0A0EME6</accession>
<gene>
    <name evidence="3" type="ORF">N792_11110</name>
</gene>
<keyword evidence="4" id="KW-1185">Reference proteome</keyword>
<dbReference type="EMBL" id="AVPS01000007">
    <property type="protein sequence ID" value="KGM51288.1"/>
    <property type="molecule type" value="Genomic_DNA"/>
</dbReference>
<dbReference type="RefSeq" id="WP_036194494.1">
    <property type="nucleotide sequence ID" value="NZ_AVPS01000007.1"/>
</dbReference>
<feature type="transmembrane region" description="Helical" evidence="1">
    <location>
        <begin position="213"/>
        <end position="235"/>
    </location>
</feature>
<name>A0A0A0EME6_9GAMM</name>
<organism evidence="3 4">
    <name type="scientific">Lysobacter concretionis Ko07 = DSM 16239</name>
    <dbReference type="NCBI Taxonomy" id="1122185"/>
    <lineage>
        <taxon>Bacteria</taxon>
        <taxon>Pseudomonadati</taxon>
        <taxon>Pseudomonadota</taxon>
        <taxon>Gammaproteobacteria</taxon>
        <taxon>Lysobacterales</taxon>
        <taxon>Lysobacteraceae</taxon>
        <taxon>Novilysobacter</taxon>
    </lineage>
</organism>
<keyword evidence="1" id="KW-1133">Transmembrane helix</keyword>
<evidence type="ECO:0000259" key="2">
    <source>
        <dbReference type="Pfam" id="PF09850"/>
    </source>
</evidence>
<dbReference type="NCBIfam" id="TIGR03349">
    <property type="entry name" value="IV_VI_DotU"/>
    <property type="match status" value="1"/>
</dbReference>
<dbReference type="Proteomes" id="UP000030017">
    <property type="component" value="Unassembled WGS sequence"/>
</dbReference>
<keyword evidence="1" id="KW-0812">Transmembrane</keyword>
<dbReference type="InterPro" id="IPR038522">
    <property type="entry name" value="T4/T6SS_DotU_sf"/>
</dbReference>
<dbReference type="PANTHER" id="PTHR38033:SF1">
    <property type="entry name" value="DOTU FAMILY TYPE IV_VI SECRETION SYSTEM PROTEIN"/>
    <property type="match status" value="1"/>
</dbReference>
<dbReference type="NCBIfam" id="NF038228">
    <property type="entry name" value="IcmH_DotU_IVB"/>
    <property type="match status" value="1"/>
</dbReference>
<evidence type="ECO:0000256" key="1">
    <source>
        <dbReference type="SAM" id="Phobius"/>
    </source>
</evidence>
<comment type="caution">
    <text evidence="3">The sequence shown here is derived from an EMBL/GenBank/DDBJ whole genome shotgun (WGS) entry which is preliminary data.</text>
</comment>
<dbReference type="eggNOG" id="COG3455">
    <property type="taxonomic scope" value="Bacteria"/>
</dbReference>
<proteinExistence type="predicted"/>
<dbReference type="Gene3D" id="1.25.40.590">
    <property type="entry name" value="Type IV / VI secretion system, DotU"/>
    <property type="match status" value="1"/>
</dbReference>
<dbReference type="OrthoDB" id="345640at2"/>
<dbReference type="AlphaFoldDB" id="A0A0A0EME6"/>
<keyword evidence="1" id="KW-0472">Membrane</keyword>
<feature type="domain" description="Type IV / VI secretion system DotU" evidence="2">
    <location>
        <begin position="35"/>
        <end position="232"/>
    </location>
</feature>
<evidence type="ECO:0000313" key="4">
    <source>
        <dbReference type="Proteomes" id="UP000030017"/>
    </source>
</evidence>
<dbReference type="InterPro" id="IPR017732">
    <property type="entry name" value="T4/T6SS_DotU"/>
</dbReference>
<reference evidence="3 4" key="1">
    <citation type="submission" date="2013-08" db="EMBL/GenBank/DDBJ databases">
        <title>Genome sequencing of Lysobacter.</title>
        <authorList>
            <person name="Zhang S."/>
            <person name="Wang G."/>
        </authorList>
    </citation>
    <scope>NUCLEOTIDE SEQUENCE [LARGE SCALE GENOMIC DNA]</scope>
    <source>
        <strain evidence="3 4">Ko07</strain>
    </source>
</reference>